<dbReference type="InterPro" id="IPR043502">
    <property type="entry name" value="DNA/RNA_pol_sf"/>
</dbReference>
<evidence type="ECO:0000256" key="1">
    <source>
        <dbReference type="SAM" id="MobiDB-lite"/>
    </source>
</evidence>
<protein>
    <submittedName>
        <fullName evidence="2">Uncharacterized protein</fullName>
    </submittedName>
</protein>
<dbReference type="AlphaFoldDB" id="A0A164E4B3"/>
<dbReference type="GO" id="GO:0071897">
    <property type="term" value="P:DNA biosynthetic process"/>
    <property type="evidence" value="ECO:0007669"/>
    <property type="project" value="UniProtKB-ARBA"/>
</dbReference>
<feature type="non-terminal residue" evidence="2">
    <location>
        <position position="216"/>
    </location>
</feature>
<dbReference type="OrthoDB" id="6362838at2759"/>
<gene>
    <name evidence="2" type="ORF">APZ42_009260</name>
</gene>
<evidence type="ECO:0000313" key="2">
    <source>
        <dbReference type="EMBL" id="KZR96412.1"/>
    </source>
</evidence>
<feature type="region of interest" description="Disordered" evidence="1">
    <location>
        <begin position="1"/>
        <end position="42"/>
    </location>
</feature>
<evidence type="ECO:0000313" key="3">
    <source>
        <dbReference type="Proteomes" id="UP000076858"/>
    </source>
</evidence>
<keyword evidence="3" id="KW-1185">Reference proteome</keyword>
<reference evidence="2 3" key="1">
    <citation type="submission" date="2016-03" db="EMBL/GenBank/DDBJ databases">
        <title>EvidentialGene: Evidence-directed Construction of Genes on Genomes.</title>
        <authorList>
            <person name="Gilbert D.G."/>
            <person name="Choi J.-H."/>
            <person name="Mockaitis K."/>
            <person name="Colbourne J."/>
            <person name="Pfrender M."/>
        </authorList>
    </citation>
    <scope>NUCLEOTIDE SEQUENCE [LARGE SCALE GENOMIC DNA]</scope>
    <source>
        <strain evidence="2 3">Xinb3</strain>
        <tissue evidence="2">Complete organism</tissue>
    </source>
</reference>
<name>A0A164E4B3_9CRUS</name>
<feature type="compositionally biased region" description="Basic and acidic residues" evidence="1">
    <location>
        <begin position="1"/>
        <end position="17"/>
    </location>
</feature>
<dbReference type="SUPFAM" id="SSF56672">
    <property type="entry name" value="DNA/RNA polymerases"/>
    <property type="match status" value="1"/>
</dbReference>
<sequence>KEASDDQKLRNLNRADTRTASVARFRNGISNSSRGDRRNWRNSSHSGFSFGSGSRGFHSSNSSMGRGIGRSVSLFSTHVSNPPNEKIGGRLDHFLEPWSCLTDDQWVLDSVKEGVRIPFESTPFQSRPGVNMHMSPEMKRICGSEVLALLEKGAIERIPKAEEGFLSGIFVIAKSSGGFRPIINLKGLNKFVLHQHFKLEGVTILRDMVRKGDYFT</sequence>
<accession>A0A164E4B3</accession>
<dbReference type="EMBL" id="LRGB01025001">
    <property type="protein sequence ID" value="KZR96412.1"/>
    <property type="molecule type" value="Genomic_DNA"/>
</dbReference>
<comment type="caution">
    <text evidence="2">The sequence shown here is derived from an EMBL/GenBank/DDBJ whole genome shotgun (WGS) entry which is preliminary data.</text>
</comment>
<organism evidence="2 3">
    <name type="scientific">Daphnia magna</name>
    <dbReference type="NCBI Taxonomy" id="35525"/>
    <lineage>
        <taxon>Eukaryota</taxon>
        <taxon>Metazoa</taxon>
        <taxon>Ecdysozoa</taxon>
        <taxon>Arthropoda</taxon>
        <taxon>Crustacea</taxon>
        <taxon>Branchiopoda</taxon>
        <taxon>Diplostraca</taxon>
        <taxon>Cladocera</taxon>
        <taxon>Anomopoda</taxon>
        <taxon>Daphniidae</taxon>
        <taxon>Daphnia</taxon>
    </lineage>
</organism>
<dbReference type="Gene3D" id="3.10.10.10">
    <property type="entry name" value="HIV Type 1 Reverse Transcriptase, subunit A, domain 1"/>
    <property type="match status" value="1"/>
</dbReference>
<dbReference type="Proteomes" id="UP000076858">
    <property type="component" value="Unassembled WGS sequence"/>
</dbReference>
<proteinExistence type="predicted"/>
<feature type="non-terminal residue" evidence="2">
    <location>
        <position position="1"/>
    </location>
</feature>